<keyword evidence="1" id="KW-0472">Membrane</keyword>
<organism evidence="2 3">
    <name type="scientific">Methanosuratincola subterraneus</name>
    <dbReference type="NCBI Taxonomy" id="2593994"/>
    <lineage>
        <taxon>Archaea</taxon>
        <taxon>Thermoproteota</taxon>
        <taxon>Methanosuratincolia</taxon>
        <taxon>Candidatus Methanomethylicales</taxon>
        <taxon>Candidatus Methanomethylicaceae</taxon>
        <taxon>Candidatus Methanosuratincola (ex Vanwonterghem et al. 2016)</taxon>
    </lineage>
</organism>
<dbReference type="Proteomes" id="UP000288215">
    <property type="component" value="Unassembled WGS sequence"/>
</dbReference>
<reference evidence="2 3" key="1">
    <citation type="submission" date="2018-12" db="EMBL/GenBank/DDBJ databases">
        <title>The complete genome of the methanogenic archaea of the candidate phylum Verstraetearchaeota, obtained from the metagenome of underground thermal water.</title>
        <authorList>
            <person name="Kadnikov V.V."/>
            <person name="Mardanov A.V."/>
            <person name="Beletsky A.V."/>
            <person name="Karnachuk O.V."/>
            <person name="Ravin N.V."/>
        </authorList>
    </citation>
    <scope>NUCLEOTIDE SEQUENCE [LARGE SCALE GENOMIC DNA]</scope>
    <source>
        <strain evidence="2">Ch88</strain>
    </source>
</reference>
<sequence>MDSKKIFSLSIVAILMLPAIFVAFPLVAATITERPVVFEYMSNNTSDPLTVEARYNVSIWLGNMTITGGQVWLWLSKTGSADANMAAGDRWYAGPFYVGDIFNATAKDLDPMTPPAPFDMEGRNYTYTVGYGWINGTVPFMVQGGVTYWLKVTDVNPETTPSVPSSDVGVSTNRIIFDGAFYMTPNEGAPWTPVTVSGYALPADMTYNITQNGEFVANVSVETHNESGWLWTGFSYTFPIVDLKKKVLCEVMYEEEDPYETVTIEVIDETGATVDTFYFDEYFRQVWLDNETWQCGSIASEDSQYFLVPHGCIYYCEDNCTIVLYTGESYNITLKWFPYNGNANVYLNSTLLNSEEIQLNQSGGVADYTITIPMSLASGTYYFRVVDNNNVEYNFTVCVVQVPKIEFDPGQGGCGDQVTLKFSNMADFVGETITVLFDYTPALLDDENQDGIDDDFVVLANFTVQSANFEITVTVPHSAGGPRYVYIGDINGSPLVFGPNDDHIETEFTVTPKVWVDPASFNSDGSTFWVYGCGFLVSNEGPNDDWWYFSNYDLDAPYMSYNVKYWVAVDNQFVAVGGENGQVAANYTGDIAVQLVKAGFYPGKHVVSFYIKDRCDIYDYYNYTDYGIVAGNFPVYAYGTFTVSAAGDLILAELMDYMNSSFSSLNAKLVAIQDDIAIVQTNLGTMQTSINNLDAKVVALQGDMATVQTILGQINGTVTAINGNVATVKTDVGTIKADVSSVKGFLPVDMTPVWIAVVLALIAAIASIYAIVVIRSKIAA</sequence>
<dbReference type="EMBL" id="RXGA01000002">
    <property type="protein sequence ID" value="RWX73880.1"/>
    <property type="molecule type" value="Genomic_DNA"/>
</dbReference>
<evidence type="ECO:0000256" key="1">
    <source>
        <dbReference type="SAM" id="Phobius"/>
    </source>
</evidence>
<comment type="caution">
    <text evidence="2">The sequence shown here is derived from an EMBL/GenBank/DDBJ whole genome shotgun (WGS) entry which is preliminary data.</text>
</comment>
<evidence type="ECO:0000313" key="3">
    <source>
        <dbReference type="Proteomes" id="UP000288215"/>
    </source>
</evidence>
<proteinExistence type="predicted"/>
<evidence type="ECO:0000313" key="2">
    <source>
        <dbReference type="EMBL" id="RWX73880.1"/>
    </source>
</evidence>
<gene>
    <name evidence="2" type="ORF">Metus_0659</name>
</gene>
<keyword evidence="1" id="KW-1133">Transmembrane helix</keyword>
<name>A0A444L8N0_METS7</name>
<dbReference type="AlphaFoldDB" id="A0A444L8N0"/>
<feature type="transmembrane region" description="Helical" evidence="1">
    <location>
        <begin position="753"/>
        <end position="774"/>
    </location>
</feature>
<dbReference type="Gene3D" id="1.20.5.340">
    <property type="match status" value="1"/>
</dbReference>
<accession>A0A444L8N0</accession>
<protein>
    <submittedName>
        <fullName evidence="2">Uncharacterized protein</fullName>
    </submittedName>
</protein>
<keyword evidence="1" id="KW-0812">Transmembrane</keyword>